<dbReference type="Gene3D" id="2.40.10.340">
    <property type="entry name" value="Rod shape-determining protein MreC, domain 1"/>
    <property type="match status" value="1"/>
</dbReference>
<dbReference type="Gene3D" id="2.40.10.350">
    <property type="entry name" value="Rod shape-determining protein MreC, domain 2"/>
    <property type="match status" value="1"/>
</dbReference>
<dbReference type="EMBL" id="BLYL01000001">
    <property type="protein sequence ID" value="GFO93111.1"/>
    <property type="molecule type" value="Genomic_DNA"/>
</dbReference>
<dbReference type="InterPro" id="IPR042175">
    <property type="entry name" value="Cell/Rod_MreC_2"/>
</dbReference>
<accession>A0AAI9K2W6</accession>
<evidence type="ECO:0000256" key="6">
    <source>
        <dbReference type="SAM" id="Coils"/>
    </source>
</evidence>
<dbReference type="PANTHER" id="PTHR34138:SF1">
    <property type="entry name" value="CELL SHAPE-DETERMINING PROTEIN MREC"/>
    <property type="match status" value="1"/>
</dbReference>
<evidence type="ECO:0000256" key="3">
    <source>
        <dbReference type="ARBA" id="ARBA00022960"/>
    </source>
</evidence>
<keyword evidence="6" id="KW-0175">Coiled coil</keyword>
<evidence type="ECO:0000256" key="2">
    <source>
        <dbReference type="ARBA" id="ARBA00013855"/>
    </source>
</evidence>
<dbReference type="PANTHER" id="PTHR34138">
    <property type="entry name" value="CELL SHAPE-DETERMINING PROTEIN MREC"/>
    <property type="match status" value="1"/>
</dbReference>
<dbReference type="GO" id="GO:0005886">
    <property type="term" value="C:plasma membrane"/>
    <property type="evidence" value="ECO:0007669"/>
    <property type="project" value="TreeGrafter"/>
</dbReference>
<evidence type="ECO:0000256" key="5">
    <source>
        <dbReference type="PIRNR" id="PIRNR038471"/>
    </source>
</evidence>
<comment type="function">
    <text evidence="5">Involved in formation and maintenance of cell shape.</text>
</comment>
<dbReference type="PIRSF" id="PIRSF038471">
    <property type="entry name" value="MreC"/>
    <property type="match status" value="1"/>
</dbReference>
<dbReference type="NCBIfam" id="TIGR00219">
    <property type="entry name" value="mreC"/>
    <property type="match status" value="1"/>
</dbReference>
<keyword evidence="3 5" id="KW-0133">Cell shape</keyword>
<evidence type="ECO:0000256" key="7">
    <source>
        <dbReference type="SAM" id="Phobius"/>
    </source>
</evidence>
<dbReference type="RefSeq" id="WP_070099076.1">
    <property type="nucleotide sequence ID" value="NZ_BLYL01000001.1"/>
</dbReference>
<comment type="similarity">
    <text evidence="1 5">Belongs to the MreC family.</text>
</comment>
<keyword evidence="7" id="KW-0812">Transmembrane</keyword>
<dbReference type="GO" id="GO:0008360">
    <property type="term" value="P:regulation of cell shape"/>
    <property type="evidence" value="ECO:0007669"/>
    <property type="project" value="UniProtKB-KW"/>
</dbReference>
<evidence type="ECO:0000256" key="1">
    <source>
        <dbReference type="ARBA" id="ARBA00009369"/>
    </source>
</evidence>
<keyword evidence="7" id="KW-0472">Membrane</keyword>
<keyword evidence="7" id="KW-1133">Transmembrane helix</keyword>
<sequence length="288" mass="32393">MKRRRNRNRKRIEITPRYFLLGLTGFCVVLMLVSLFAGGIFAPVRNFTNIFVQPMQKGVNTIGRWVQSKTEAFQNYDALLKENETLKDQLEQSQKQVAQYQQNSYELERLQALYELDLQYYDYKKTAARVISKDTGGWFQVFYVDKGTDDGVVEGCNVMYGNGLCGIVTEAGKDYAKVRAIIDDTSNVNGMILPSEAICNVEGSVSNYENGYLIAENIDKDAEVGVGDQVVTSYVSSKYLSGINIGYVTKIEEDSNNLTKTAYITPACDFSKIQEVLIVLQTKKTVSE</sequence>
<reference evidence="9" key="1">
    <citation type="submission" date="2020-06" db="EMBL/GenBank/DDBJ databases">
        <title>Characterization of fructooligosaccharide metabolism and fructooligosaccharide-degrading enzymes in human commensal butyrate producers.</title>
        <authorList>
            <person name="Tanno H."/>
            <person name="Fujii T."/>
            <person name="Hirano K."/>
            <person name="Maeno S."/>
            <person name="Tonozuka T."/>
            <person name="Sakamoto M."/>
            <person name="Ohkuma M."/>
            <person name="Tochio T."/>
            <person name="Endo A."/>
        </authorList>
    </citation>
    <scope>NUCLEOTIDE SEQUENCE</scope>
    <source>
        <strain evidence="9">JCM 31265</strain>
    </source>
</reference>
<gene>
    <name evidence="9" type="ORF">COEU31_01570</name>
</gene>
<dbReference type="InterPro" id="IPR042177">
    <property type="entry name" value="Cell/Rod_1"/>
</dbReference>
<comment type="caution">
    <text evidence="9">The sequence shown here is derived from an EMBL/GenBank/DDBJ whole genome shotgun (WGS) entry which is preliminary data.</text>
</comment>
<evidence type="ECO:0000313" key="9">
    <source>
        <dbReference type="EMBL" id="GFO93111.1"/>
    </source>
</evidence>
<name>A0AAI9K2W6_9FIRM</name>
<dbReference type="InterPro" id="IPR007221">
    <property type="entry name" value="MreC"/>
</dbReference>
<dbReference type="InterPro" id="IPR055342">
    <property type="entry name" value="MreC_beta-barrel_core"/>
</dbReference>
<evidence type="ECO:0000313" key="10">
    <source>
        <dbReference type="Proteomes" id="UP000660047"/>
    </source>
</evidence>
<evidence type="ECO:0000256" key="4">
    <source>
        <dbReference type="ARBA" id="ARBA00032089"/>
    </source>
</evidence>
<proteinExistence type="inferred from homology"/>
<dbReference type="Proteomes" id="UP000660047">
    <property type="component" value="Unassembled WGS sequence"/>
</dbReference>
<organism evidence="9 10">
    <name type="scientific">Coprococcus eutactus</name>
    <dbReference type="NCBI Taxonomy" id="33043"/>
    <lineage>
        <taxon>Bacteria</taxon>
        <taxon>Bacillati</taxon>
        <taxon>Bacillota</taxon>
        <taxon>Clostridia</taxon>
        <taxon>Lachnospirales</taxon>
        <taxon>Lachnospiraceae</taxon>
        <taxon>Coprococcus</taxon>
    </lineage>
</organism>
<dbReference type="AlphaFoldDB" id="A0AAI9K2W6"/>
<evidence type="ECO:0000259" key="8">
    <source>
        <dbReference type="Pfam" id="PF04085"/>
    </source>
</evidence>
<feature type="transmembrane region" description="Helical" evidence="7">
    <location>
        <begin position="20"/>
        <end position="42"/>
    </location>
</feature>
<dbReference type="Pfam" id="PF04085">
    <property type="entry name" value="MreC"/>
    <property type="match status" value="1"/>
</dbReference>
<feature type="coiled-coil region" evidence="6">
    <location>
        <begin position="69"/>
        <end position="110"/>
    </location>
</feature>
<protein>
    <recommendedName>
        <fullName evidence="2 5">Cell shape-determining protein MreC</fullName>
    </recommendedName>
    <alternativeName>
        <fullName evidence="4 5">Cell shape protein MreC</fullName>
    </alternativeName>
</protein>
<feature type="domain" description="Rod shape-determining protein MreC beta-barrel core" evidence="8">
    <location>
        <begin position="130"/>
        <end position="279"/>
    </location>
</feature>